<proteinExistence type="predicted"/>
<name>A0ABV8LF64_9NOCA</name>
<accession>A0ABV8LF64</accession>
<dbReference type="Proteomes" id="UP001595767">
    <property type="component" value="Unassembled WGS sequence"/>
</dbReference>
<gene>
    <name evidence="2" type="ORF">ACFOW8_28940</name>
</gene>
<protein>
    <recommendedName>
        <fullName evidence="4">DNA-binding protein</fullName>
    </recommendedName>
</protein>
<evidence type="ECO:0000256" key="1">
    <source>
        <dbReference type="SAM" id="MobiDB-lite"/>
    </source>
</evidence>
<organism evidence="2 3">
    <name type="scientific">Nocardia rhizosphaerae</name>
    <dbReference type="NCBI Taxonomy" id="1691571"/>
    <lineage>
        <taxon>Bacteria</taxon>
        <taxon>Bacillati</taxon>
        <taxon>Actinomycetota</taxon>
        <taxon>Actinomycetes</taxon>
        <taxon>Mycobacteriales</taxon>
        <taxon>Nocardiaceae</taxon>
        <taxon>Nocardia</taxon>
    </lineage>
</organism>
<evidence type="ECO:0008006" key="4">
    <source>
        <dbReference type="Google" id="ProtNLM"/>
    </source>
</evidence>
<sequence>MNKNRLEIWVNRIVDRVLDGGTREDDLVEIKGDWPGPEQAGQLAGMANSAGGQPILWIIGLSERRHELVAFEKDRDLNTWWPAMEKQFAHGVAPQIETLYVDIERGDQHIGSVCALLFETDRAPYMINLKDEDKDKNTGWAKAAVPWRSATGTRTATRAELLSLLQAKAVVPSMAVVWSDVSLYDPAKAEAPLDKTRLSFMAIVLIDSQPGQHTFFPTHRQRITLCSSRGHEVDCSAATYVTSAPMRPPSDPNNPFETRFPRPKEFNQYGATDSPSGLVMMAPDVVRMELSAYLEPAVSQSLSESDWVELVAVLPIGASDQQAGLRQRLLRTKHHKVVPADYGGQELLTSWVTGHPPRRLSGSQQKVEVRMPSAHPSAPS</sequence>
<feature type="region of interest" description="Disordered" evidence="1">
    <location>
        <begin position="354"/>
        <end position="380"/>
    </location>
</feature>
<dbReference type="EMBL" id="JBHSBA010000018">
    <property type="protein sequence ID" value="MFC4128964.1"/>
    <property type="molecule type" value="Genomic_DNA"/>
</dbReference>
<evidence type="ECO:0000313" key="3">
    <source>
        <dbReference type="Proteomes" id="UP001595767"/>
    </source>
</evidence>
<reference evidence="3" key="1">
    <citation type="journal article" date="2019" name="Int. J. Syst. Evol. Microbiol.">
        <title>The Global Catalogue of Microorganisms (GCM) 10K type strain sequencing project: providing services to taxonomists for standard genome sequencing and annotation.</title>
        <authorList>
            <consortium name="The Broad Institute Genomics Platform"/>
            <consortium name="The Broad Institute Genome Sequencing Center for Infectious Disease"/>
            <person name="Wu L."/>
            <person name="Ma J."/>
        </authorList>
    </citation>
    <scope>NUCLEOTIDE SEQUENCE [LARGE SCALE GENOMIC DNA]</scope>
    <source>
        <strain evidence="3">CGMCC 4.7204</strain>
    </source>
</reference>
<evidence type="ECO:0000313" key="2">
    <source>
        <dbReference type="EMBL" id="MFC4128964.1"/>
    </source>
</evidence>
<dbReference type="RefSeq" id="WP_378554851.1">
    <property type="nucleotide sequence ID" value="NZ_JBHSBA010000018.1"/>
</dbReference>
<comment type="caution">
    <text evidence="2">The sequence shown here is derived from an EMBL/GenBank/DDBJ whole genome shotgun (WGS) entry which is preliminary data.</text>
</comment>
<keyword evidence="3" id="KW-1185">Reference proteome</keyword>